<comment type="caution">
    <text evidence="2">The sequence shown here is derived from an EMBL/GenBank/DDBJ whole genome shotgun (WGS) entry which is preliminary data.</text>
</comment>
<dbReference type="VEuPathDB" id="FungiDB:TREMEDRAFT_74987"/>
<feature type="region of interest" description="Disordered" evidence="1">
    <location>
        <begin position="132"/>
        <end position="170"/>
    </location>
</feature>
<dbReference type="InParanoid" id="A0A4Q1BHM4"/>
<feature type="compositionally biased region" description="Low complexity" evidence="1">
    <location>
        <begin position="141"/>
        <end position="160"/>
    </location>
</feature>
<accession>A0A4Q1BHM4</accession>
<feature type="region of interest" description="Disordered" evidence="1">
    <location>
        <begin position="280"/>
        <end position="303"/>
    </location>
</feature>
<dbReference type="Proteomes" id="UP000289152">
    <property type="component" value="Unassembled WGS sequence"/>
</dbReference>
<dbReference type="AlphaFoldDB" id="A0A4Q1BHM4"/>
<keyword evidence="3" id="KW-1185">Reference proteome</keyword>
<reference evidence="2 3" key="1">
    <citation type="submission" date="2016-06" db="EMBL/GenBank/DDBJ databases">
        <title>Evolution of pathogenesis and genome organization in the Tremellales.</title>
        <authorList>
            <person name="Cuomo C."/>
            <person name="Litvintseva A."/>
            <person name="Heitman J."/>
            <person name="Chen Y."/>
            <person name="Sun S."/>
            <person name="Springer D."/>
            <person name="Dromer F."/>
            <person name="Young S."/>
            <person name="Zeng Q."/>
            <person name="Chapman S."/>
            <person name="Gujja S."/>
            <person name="Saif S."/>
            <person name="Birren B."/>
        </authorList>
    </citation>
    <scope>NUCLEOTIDE SEQUENCE [LARGE SCALE GENOMIC DNA]</scope>
    <source>
        <strain evidence="2 3">ATCC 28783</strain>
    </source>
</reference>
<evidence type="ECO:0000256" key="1">
    <source>
        <dbReference type="SAM" id="MobiDB-lite"/>
    </source>
</evidence>
<proteinExistence type="predicted"/>
<dbReference type="EMBL" id="SDIL01000077">
    <property type="protein sequence ID" value="RXK37116.1"/>
    <property type="molecule type" value="Genomic_DNA"/>
</dbReference>
<gene>
    <name evidence="2" type="ORF">M231_05632</name>
</gene>
<organism evidence="2 3">
    <name type="scientific">Tremella mesenterica</name>
    <name type="common">Jelly fungus</name>
    <dbReference type="NCBI Taxonomy" id="5217"/>
    <lineage>
        <taxon>Eukaryota</taxon>
        <taxon>Fungi</taxon>
        <taxon>Dikarya</taxon>
        <taxon>Basidiomycota</taxon>
        <taxon>Agaricomycotina</taxon>
        <taxon>Tremellomycetes</taxon>
        <taxon>Tremellales</taxon>
        <taxon>Tremellaceae</taxon>
        <taxon>Tremella</taxon>
    </lineage>
</organism>
<protein>
    <submittedName>
        <fullName evidence="2">Uncharacterized protein</fullName>
    </submittedName>
</protein>
<sequence length="331" mass="37187">MVDPPGANHDFVWVKPGQTQRYAGSQVDFGFCVECKKQSVPCHWRPLKLYSHRSIRELGGDPYGVYQYYHDVVCVRHFDSKSCCTLPLAHTSAESSVWDPNVRQPIKRTTWLLWHTTERVWIRREKPALKRIRKRARTRAGSKSTSASASASASAIRSSIEPNIPVPVEREDGMVDADADAGKDDMDDVDADADAGEEELINFDAADMNAPTVAHSQEHSSLMSQDTIHIAPIPKVTTSTPSQYETWEMEFCSLPKTNPHGTSLLNHHDTWLVIPHETPLTIHPDPDEQAQDRGQMSSLSPIPSSDLEFAKYEMDFCHFSLRSNRPPSPRA</sequence>
<evidence type="ECO:0000313" key="2">
    <source>
        <dbReference type="EMBL" id="RXK37116.1"/>
    </source>
</evidence>
<evidence type="ECO:0000313" key="3">
    <source>
        <dbReference type="Proteomes" id="UP000289152"/>
    </source>
</evidence>
<name>A0A4Q1BHM4_TREME</name>
<feature type="compositionally biased region" description="Polar residues" evidence="1">
    <location>
        <begin position="292"/>
        <end position="303"/>
    </location>
</feature>